<dbReference type="InterPro" id="IPR039570">
    <property type="entry name" value="AmiC_PBP1"/>
</dbReference>
<organism evidence="1">
    <name type="scientific">Sporolactobacillus sp. Y61</name>
    <dbReference type="NCBI Taxonomy" id="3160863"/>
    <lineage>
        <taxon>Bacteria</taxon>
        <taxon>Bacillati</taxon>
        <taxon>Bacillota</taxon>
        <taxon>Bacilli</taxon>
        <taxon>Bacillales</taxon>
        <taxon>Sporolactobacillaceae</taxon>
        <taxon>Sporolactobacillus</taxon>
    </lineage>
</organism>
<dbReference type="InterPro" id="IPR029016">
    <property type="entry name" value="GAF-like_dom_sf"/>
</dbReference>
<dbReference type="InterPro" id="IPR028082">
    <property type="entry name" value="Peripla_BP_I"/>
</dbReference>
<dbReference type="GO" id="GO:0033218">
    <property type="term" value="F:amide binding"/>
    <property type="evidence" value="ECO:0007669"/>
    <property type="project" value="InterPro"/>
</dbReference>
<dbReference type="AlphaFoldDB" id="A0AAU8IFL7"/>
<evidence type="ECO:0000313" key="1">
    <source>
        <dbReference type="EMBL" id="XCJ17111.1"/>
    </source>
</evidence>
<dbReference type="Gene3D" id="3.40.50.2300">
    <property type="match status" value="2"/>
</dbReference>
<sequence>MHSESIRVGILFSLTGCTAITEVGQYRSALLAIQQINQTGGIHDLPIEAFVEDIASDPILAREKARKLIEQDKVQILVGPYTSACRKEVIPVLKQYNILLFYPTLYEGNEQNNWIYYTGALPNQQLQFFIPWIISHLGMSFYLVGSDYIFPRITNQHMHELLKINGGRVNEESYASLGTQNFEQVLSEIEYLKPDVVFSTLVGDSAVSFYQQFYQNGFEQPICSPITAETEITAMHHEYSKNIFSSFPYFNTVKSLSNKTFIQAYEKQYSSKVISSVMQNTYNSIYLLKDAVQRANKLDTDSIRRSLNQSSFDSPQGYIRFDENNHHLWQGSRIGHITERGNFEIVWESDSLIAPTPFMSYAQSNLPIKKSFFNNKFKKRVISDDQLKVRQSRWKDYMPFLYQLPQFYQYQFFLLDPDGILIDKLNNDQVPLSNKGIGMGTNWLSDFKGKNGFGMALACKKTYIMQGEQHDYASLNDSVTAGIPIIHDKNCLGVIGILADLDDFRELSSQLDSLQL</sequence>
<dbReference type="SUPFAM" id="SSF53822">
    <property type="entry name" value="Periplasmic binding protein-like I"/>
    <property type="match status" value="1"/>
</dbReference>
<gene>
    <name evidence="1" type="ORF">ABNN70_00710</name>
</gene>
<dbReference type="EMBL" id="CP159510">
    <property type="protein sequence ID" value="XCJ17111.1"/>
    <property type="molecule type" value="Genomic_DNA"/>
</dbReference>
<dbReference type="PANTHER" id="PTHR47628:SF1">
    <property type="entry name" value="ALIPHATIC AMIDASE EXPRESSION-REGULATING PROTEIN"/>
    <property type="match status" value="1"/>
</dbReference>
<dbReference type="Pfam" id="PF13433">
    <property type="entry name" value="Peripla_BP_5"/>
    <property type="match status" value="1"/>
</dbReference>
<name>A0AAU8IFL7_9BACL</name>
<reference evidence="1" key="1">
    <citation type="submission" date="2024-06" db="EMBL/GenBank/DDBJ databases">
        <authorList>
            <person name="Fan A."/>
            <person name="Zhang F.Y."/>
            <person name="Zhang L."/>
        </authorList>
    </citation>
    <scope>NUCLEOTIDE SEQUENCE</scope>
    <source>
        <strain evidence="1">Y61</strain>
    </source>
</reference>
<dbReference type="RefSeq" id="WP_353948416.1">
    <property type="nucleotide sequence ID" value="NZ_CP159510.1"/>
</dbReference>
<protein>
    <submittedName>
        <fullName evidence="1">Transporter substrate-binding protein</fullName>
    </submittedName>
</protein>
<dbReference type="Gene3D" id="3.30.450.40">
    <property type="match status" value="1"/>
</dbReference>
<accession>A0AAU8IFL7</accession>
<dbReference type="PANTHER" id="PTHR47628">
    <property type="match status" value="1"/>
</dbReference>
<dbReference type="CDD" id="cd06357">
    <property type="entry name" value="PBP1_AmiC"/>
    <property type="match status" value="1"/>
</dbReference>
<proteinExistence type="predicted"/>